<dbReference type="Pfam" id="PF02492">
    <property type="entry name" value="cobW"/>
    <property type="match status" value="1"/>
</dbReference>
<dbReference type="SUPFAM" id="SSF52540">
    <property type="entry name" value="P-loop containing nucleoside triphosphate hydrolases"/>
    <property type="match status" value="1"/>
</dbReference>
<evidence type="ECO:0000259" key="7">
    <source>
        <dbReference type="SMART" id="SM00833"/>
    </source>
</evidence>
<comment type="catalytic activity">
    <reaction evidence="5">
        <text>GTP + H2O = GDP + phosphate + H(+)</text>
        <dbReference type="Rhea" id="RHEA:19669"/>
        <dbReference type="ChEBI" id="CHEBI:15377"/>
        <dbReference type="ChEBI" id="CHEBI:15378"/>
        <dbReference type="ChEBI" id="CHEBI:37565"/>
        <dbReference type="ChEBI" id="CHEBI:43474"/>
        <dbReference type="ChEBI" id="CHEBI:58189"/>
    </reaction>
    <physiologicalReaction direction="left-to-right" evidence="5">
        <dbReference type="Rhea" id="RHEA:19670"/>
    </physiologicalReaction>
</comment>
<dbReference type="InterPro" id="IPR036627">
    <property type="entry name" value="CobW-likC_sf"/>
</dbReference>
<sequence>MADLSLTCWFHPGMKLPACLAAVDMKDYPFKVAGDILIMELMEKVEAFVEEVCDKSGEPVQFQIQVLWNSKNNKKALNPGDKVGGNFVDGDTFGIHGDLVTAPKSYPKIPDEQKLPVTILTGFLGAGKTTLLNYILQEQREKKIAVIENEFGEVSIDDLLLKKDKFAFAEKVVVMDNGCMCCTIRGDLIDGFRQILDEVEKGAKLDQIIIETTGMADPVPIVRTFMTSEEISSRLRLDGVITVADAKNVLKRLDDEVEEDRVNEAYQQVAFCDKILLNKLDLVSSEEAIQTKERLREINAFAKIVPAVRGRVKLSELTNIRAHDMSNFVHADIEKEAMGKMANMGGMAAMVAMVAMVAMAKVTMLTALRTTAMKAMAAMAAMAVDTKVAMLLDMTVATAVATGRSRHDSRVNSFSVVREGEVLPEKLGKLMETLGTLPPEQGVIFRIKGILAVKNHPFKHVFHAVMDVSDEDDAEAWAPGEKRITKMVFIGKKLDKPFIRKIFEDCFEK</sequence>
<feature type="transmembrane region" description="Helical" evidence="6">
    <location>
        <begin position="344"/>
        <end position="368"/>
    </location>
</feature>
<dbReference type="Gene3D" id="3.30.1220.10">
    <property type="entry name" value="CobW-like, C-terminal domain"/>
    <property type="match status" value="1"/>
</dbReference>
<dbReference type="SUPFAM" id="SSF90002">
    <property type="entry name" value="Hypothetical protein YjiA, C-terminal domain"/>
    <property type="match status" value="1"/>
</dbReference>
<organism evidence="8 9">
    <name type="scientific">Symbiodinium natans</name>
    <dbReference type="NCBI Taxonomy" id="878477"/>
    <lineage>
        <taxon>Eukaryota</taxon>
        <taxon>Sar</taxon>
        <taxon>Alveolata</taxon>
        <taxon>Dinophyceae</taxon>
        <taxon>Suessiales</taxon>
        <taxon>Symbiodiniaceae</taxon>
        <taxon>Symbiodinium</taxon>
    </lineage>
</organism>
<keyword evidence="6" id="KW-0812">Transmembrane</keyword>
<dbReference type="Proteomes" id="UP000604046">
    <property type="component" value="Unassembled WGS sequence"/>
</dbReference>
<evidence type="ECO:0000256" key="2">
    <source>
        <dbReference type="ARBA" id="ARBA00022801"/>
    </source>
</evidence>
<dbReference type="SMART" id="SM00833">
    <property type="entry name" value="CobW_C"/>
    <property type="match status" value="1"/>
</dbReference>
<evidence type="ECO:0000313" key="9">
    <source>
        <dbReference type="Proteomes" id="UP000604046"/>
    </source>
</evidence>
<dbReference type="Pfam" id="PF07683">
    <property type="entry name" value="CobW_C"/>
    <property type="match status" value="1"/>
</dbReference>
<reference evidence="8" key="1">
    <citation type="submission" date="2021-02" db="EMBL/GenBank/DDBJ databases">
        <authorList>
            <person name="Dougan E. K."/>
            <person name="Rhodes N."/>
            <person name="Thang M."/>
            <person name="Chan C."/>
        </authorList>
    </citation>
    <scope>NUCLEOTIDE SEQUENCE</scope>
</reference>
<dbReference type="InterPro" id="IPR027417">
    <property type="entry name" value="P-loop_NTPase"/>
</dbReference>
<dbReference type="GO" id="GO:0016787">
    <property type="term" value="F:hydrolase activity"/>
    <property type="evidence" value="ECO:0007669"/>
    <property type="project" value="UniProtKB-KW"/>
</dbReference>
<dbReference type="PANTHER" id="PTHR13748:SF62">
    <property type="entry name" value="COBW DOMAIN-CONTAINING PROTEIN"/>
    <property type="match status" value="1"/>
</dbReference>
<evidence type="ECO:0000256" key="1">
    <source>
        <dbReference type="ARBA" id="ARBA00022741"/>
    </source>
</evidence>
<dbReference type="CDD" id="cd03112">
    <property type="entry name" value="CobW-like"/>
    <property type="match status" value="1"/>
</dbReference>
<evidence type="ECO:0000256" key="6">
    <source>
        <dbReference type="SAM" id="Phobius"/>
    </source>
</evidence>
<protein>
    <submittedName>
        <fullName evidence="8">Cbwd1 protein</fullName>
    </submittedName>
</protein>
<dbReference type="InterPro" id="IPR051316">
    <property type="entry name" value="Zinc-reg_GTPase_activator"/>
</dbReference>
<keyword evidence="9" id="KW-1185">Reference proteome</keyword>
<proteinExistence type="inferred from homology"/>
<dbReference type="OrthoDB" id="420700at2759"/>
<keyword evidence="2" id="KW-0378">Hydrolase</keyword>
<dbReference type="GO" id="GO:0000166">
    <property type="term" value="F:nucleotide binding"/>
    <property type="evidence" value="ECO:0007669"/>
    <property type="project" value="UniProtKB-KW"/>
</dbReference>
<comment type="similarity">
    <text evidence="4">Belongs to the SIMIBI class G3E GTPase family. ZNG1 subfamily.</text>
</comment>
<feature type="domain" description="CobW C-terminal" evidence="7">
    <location>
        <begin position="411"/>
        <end position="507"/>
    </location>
</feature>
<dbReference type="Gene3D" id="3.40.50.300">
    <property type="entry name" value="P-loop containing nucleotide triphosphate hydrolases"/>
    <property type="match status" value="1"/>
</dbReference>
<keyword evidence="3" id="KW-0143">Chaperone</keyword>
<dbReference type="InterPro" id="IPR003495">
    <property type="entry name" value="CobW/HypB/UreG_nucleotide-bd"/>
</dbReference>
<keyword evidence="6" id="KW-0472">Membrane</keyword>
<dbReference type="EMBL" id="CAJNDS010002799">
    <property type="protein sequence ID" value="CAE7601663.1"/>
    <property type="molecule type" value="Genomic_DNA"/>
</dbReference>
<dbReference type="AlphaFoldDB" id="A0A812V4W2"/>
<dbReference type="PANTHER" id="PTHR13748">
    <property type="entry name" value="COBW-RELATED"/>
    <property type="match status" value="1"/>
</dbReference>
<name>A0A812V4W2_9DINO</name>
<evidence type="ECO:0000256" key="5">
    <source>
        <dbReference type="ARBA" id="ARBA00049117"/>
    </source>
</evidence>
<accession>A0A812V4W2</accession>
<comment type="caution">
    <text evidence="8">The sequence shown here is derived from an EMBL/GenBank/DDBJ whole genome shotgun (WGS) entry which is preliminary data.</text>
</comment>
<keyword evidence="1" id="KW-0547">Nucleotide-binding</keyword>
<dbReference type="InterPro" id="IPR011629">
    <property type="entry name" value="CobW-like_C"/>
</dbReference>
<evidence type="ECO:0000256" key="4">
    <source>
        <dbReference type="ARBA" id="ARBA00034320"/>
    </source>
</evidence>
<keyword evidence="6" id="KW-1133">Transmembrane helix</keyword>
<dbReference type="GO" id="GO:0005737">
    <property type="term" value="C:cytoplasm"/>
    <property type="evidence" value="ECO:0007669"/>
    <property type="project" value="TreeGrafter"/>
</dbReference>
<evidence type="ECO:0000313" key="8">
    <source>
        <dbReference type="EMBL" id="CAE7601663.1"/>
    </source>
</evidence>
<evidence type="ECO:0000256" key="3">
    <source>
        <dbReference type="ARBA" id="ARBA00023186"/>
    </source>
</evidence>
<gene>
    <name evidence="8" type="primary">Cbwd1</name>
    <name evidence="8" type="ORF">SNAT2548_LOCUS34221</name>
</gene>